<dbReference type="InterPro" id="IPR028082">
    <property type="entry name" value="Peripla_BP_I"/>
</dbReference>
<evidence type="ECO:0000259" key="3">
    <source>
        <dbReference type="Pfam" id="PF13458"/>
    </source>
</evidence>
<dbReference type="InterPro" id="IPR028081">
    <property type="entry name" value="Leu-bd"/>
</dbReference>
<dbReference type="EMBL" id="BAABDO010000176">
    <property type="protein sequence ID" value="GAA3507826.1"/>
    <property type="molecule type" value="Genomic_DNA"/>
</dbReference>
<accession>A0ABP6UGT9</accession>
<evidence type="ECO:0000313" key="5">
    <source>
        <dbReference type="Proteomes" id="UP001500266"/>
    </source>
</evidence>
<dbReference type="SUPFAM" id="SSF53822">
    <property type="entry name" value="Periplasmic binding protein-like I"/>
    <property type="match status" value="1"/>
</dbReference>
<dbReference type="InterPro" id="IPR051010">
    <property type="entry name" value="BCAA_transport"/>
</dbReference>
<comment type="caution">
    <text evidence="4">The sequence shown here is derived from an EMBL/GenBank/DDBJ whole genome shotgun (WGS) entry which is preliminary data.</text>
</comment>
<protein>
    <recommendedName>
        <fullName evidence="3">Leucine-binding protein domain-containing protein</fullName>
    </recommendedName>
</protein>
<keyword evidence="5" id="KW-1185">Reference proteome</keyword>
<dbReference type="Gene3D" id="3.40.50.2300">
    <property type="match status" value="2"/>
</dbReference>
<feature type="domain" description="Leucine-binding protein" evidence="3">
    <location>
        <begin position="3"/>
        <end position="319"/>
    </location>
</feature>
<reference evidence="5" key="1">
    <citation type="journal article" date="2019" name="Int. J. Syst. Evol. Microbiol.">
        <title>The Global Catalogue of Microorganisms (GCM) 10K type strain sequencing project: providing services to taxonomists for standard genome sequencing and annotation.</title>
        <authorList>
            <consortium name="The Broad Institute Genomics Platform"/>
            <consortium name="The Broad Institute Genome Sequencing Center for Infectious Disease"/>
            <person name="Wu L."/>
            <person name="Ma J."/>
        </authorList>
    </citation>
    <scope>NUCLEOTIDE SEQUENCE [LARGE SCALE GENOMIC DNA]</scope>
    <source>
        <strain evidence="5">JCM 17316</strain>
    </source>
</reference>
<dbReference type="Proteomes" id="UP001500266">
    <property type="component" value="Unassembled WGS sequence"/>
</dbReference>
<comment type="similarity">
    <text evidence="1">Belongs to the leucine-binding protein family.</text>
</comment>
<keyword evidence="2" id="KW-0732">Signal</keyword>
<gene>
    <name evidence="4" type="ORF">GCM10022416_60950</name>
</gene>
<dbReference type="PANTHER" id="PTHR30483">
    <property type="entry name" value="LEUCINE-SPECIFIC-BINDING PROTEIN"/>
    <property type="match status" value="1"/>
</dbReference>
<proteinExistence type="inferred from homology"/>
<name>A0ABP6UGT9_9ACTN</name>
<dbReference type="PANTHER" id="PTHR30483:SF37">
    <property type="entry name" value="ABC TRANSPORTER SUBSTRATE-BINDING PROTEIN"/>
    <property type="match status" value="1"/>
</dbReference>
<sequence>MAPLRVGACLSLTGGYARFGRQAAAALEVWRAADGDADLLIEDDRGDRDRLRTALRGLADRCDVLLGPYATDLMRAAGDTAADLDRLVWNHGGSGDDAETAHPGHVVSVPTPASRYAGPFLRHLAAARDPARLYLVHGAGGFGRRVADGAETAARALGIDVARAGGLPEPGASARWNLLCAASFEQDVRTVTAARARPDPPQVVCAVAAGVRGFGAAVGDPAGVYGVGQWFPGRPREPELGLDETAFIAAVRRRTGRPPDYPAAQAYAAAVIAAHCVRTAGSPDRRPVWDVAARLRTTTLFGAFGIDPSTGAQTAHRPVLVHWTPAGPEAAGG</sequence>
<dbReference type="RefSeq" id="WP_345025240.1">
    <property type="nucleotide sequence ID" value="NZ_BAABDO010000176.1"/>
</dbReference>
<evidence type="ECO:0000256" key="1">
    <source>
        <dbReference type="ARBA" id="ARBA00010062"/>
    </source>
</evidence>
<organism evidence="4 5">
    <name type="scientific">Actinomadura keratinilytica</name>
    <dbReference type="NCBI Taxonomy" id="547461"/>
    <lineage>
        <taxon>Bacteria</taxon>
        <taxon>Bacillati</taxon>
        <taxon>Actinomycetota</taxon>
        <taxon>Actinomycetes</taxon>
        <taxon>Streptosporangiales</taxon>
        <taxon>Thermomonosporaceae</taxon>
        <taxon>Actinomadura</taxon>
    </lineage>
</organism>
<evidence type="ECO:0000256" key="2">
    <source>
        <dbReference type="ARBA" id="ARBA00022729"/>
    </source>
</evidence>
<dbReference type="Pfam" id="PF13458">
    <property type="entry name" value="Peripla_BP_6"/>
    <property type="match status" value="1"/>
</dbReference>
<evidence type="ECO:0000313" key="4">
    <source>
        <dbReference type="EMBL" id="GAA3507826.1"/>
    </source>
</evidence>